<dbReference type="Proteomes" id="UP000720508">
    <property type="component" value="Unassembled WGS sequence"/>
</dbReference>
<dbReference type="PROSITE" id="PS51900">
    <property type="entry name" value="CB"/>
    <property type="match status" value="1"/>
</dbReference>
<comment type="caution">
    <text evidence="4">The sequence shown here is derived from an EMBL/GenBank/DDBJ whole genome shotgun (WGS) entry which is preliminary data.</text>
</comment>
<name>A0ABS6C8I8_9ACTN</name>
<evidence type="ECO:0000256" key="1">
    <source>
        <dbReference type="PROSITE-ProRule" id="PRU01248"/>
    </source>
</evidence>
<reference evidence="4 5" key="1">
    <citation type="submission" date="2021-06" db="EMBL/GenBank/DDBJ databases">
        <authorList>
            <person name="Pan X."/>
        </authorList>
    </citation>
    <scope>NUCLEOTIDE SEQUENCE [LARGE SCALE GENOMIC DNA]</scope>
    <source>
        <strain evidence="4 5">4503</strain>
    </source>
</reference>
<feature type="domain" description="Tyr recombinase" evidence="2">
    <location>
        <begin position="184"/>
        <end position="381"/>
    </location>
</feature>
<dbReference type="PROSITE" id="PS51898">
    <property type="entry name" value="TYR_RECOMBINASE"/>
    <property type="match status" value="1"/>
</dbReference>
<dbReference type="EMBL" id="JAHLEM010000028">
    <property type="protein sequence ID" value="MBU3863211.1"/>
    <property type="molecule type" value="Genomic_DNA"/>
</dbReference>
<dbReference type="PANTHER" id="PTHR30349:SF64">
    <property type="entry name" value="PROPHAGE INTEGRASE INTD-RELATED"/>
    <property type="match status" value="1"/>
</dbReference>
<evidence type="ECO:0000313" key="4">
    <source>
        <dbReference type="EMBL" id="MBU3863211.1"/>
    </source>
</evidence>
<keyword evidence="1" id="KW-0238">DNA-binding</keyword>
<evidence type="ECO:0000259" key="3">
    <source>
        <dbReference type="PROSITE" id="PS51900"/>
    </source>
</evidence>
<protein>
    <submittedName>
        <fullName evidence="4">Site-specific integrase</fullName>
    </submittedName>
</protein>
<evidence type="ECO:0000313" key="5">
    <source>
        <dbReference type="Proteomes" id="UP000720508"/>
    </source>
</evidence>
<dbReference type="InterPro" id="IPR044068">
    <property type="entry name" value="CB"/>
</dbReference>
<evidence type="ECO:0000259" key="2">
    <source>
        <dbReference type="PROSITE" id="PS51898"/>
    </source>
</evidence>
<keyword evidence="5" id="KW-1185">Reference proteome</keyword>
<gene>
    <name evidence="4" type="ORF">KN815_03580</name>
</gene>
<proteinExistence type="predicted"/>
<dbReference type="Pfam" id="PF00589">
    <property type="entry name" value="Phage_integrase"/>
    <property type="match status" value="1"/>
</dbReference>
<dbReference type="Pfam" id="PF14659">
    <property type="entry name" value="Phage_int_SAM_3"/>
    <property type="match status" value="1"/>
</dbReference>
<dbReference type="InterPro" id="IPR004107">
    <property type="entry name" value="Integrase_SAM-like_N"/>
</dbReference>
<sequence length="394" mass="44135">MPEPKKIVLASGKIRYRAVIDIGFHDNGKRKQLTITKDTSKEVKAEISRIENEKNTGTFVPPHLLTVNQWIDQWLEKKAEDLEETTIYNYRTTLDRVRGKLGSIKLQELTEEDVEAWILWALRCGRVRGPKAGTGLGVTSVDMSLARLKDVLNRAKTKRLVNVNVASELSIPRKARKAERKVKAEIIPWNVSEVHTFVQGVSGDRLYAPLLLSLMGLRPAELVALRWLDIDLNNDTLTVANTRTMMGNKTVVEKDTKSMAGERILPLPIPVKDALKKFKALQAAEKLTLGTGCVDSGYMCVNAVGEVHTTRQLRTRAYKLMEESGLRRVRLYDARASCFTYLANNGVPDHLLARWAGHTNVKTTKRWYVKPDVEDLRGAATTWGGLHSAQDGGV</sequence>
<organism evidence="4 5">
    <name type="scientific">Streptomyces niphimycinicus</name>
    <dbReference type="NCBI Taxonomy" id="2842201"/>
    <lineage>
        <taxon>Bacteria</taxon>
        <taxon>Bacillati</taxon>
        <taxon>Actinomycetota</taxon>
        <taxon>Actinomycetes</taxon>
        <taxon>Kitasatosporales</taxon>
        <taxon>Streptomycetaceae</taxon>
        <taxon>Streptomyces</taxon>
    </lineage>
</organism>
<dbReference type="InterPro" id="IPR050090">
    <property type="entry name" value="Tyrosine_recombinase_XerCD"/>
</dbReference>
<dbReference type="PANTHER" id="PTHR30349">
    <property type="entry name" value="PHAGE INTEGRASE-RELATED"/>
    <property type="match status" value="1"/>
</dbReference>
<accession>A0ABS6C8I8</accession>
<feature type="domain" description="Core-binding (CB)" evidence="3">
    <location>
        <begin position="65"/>
        <end position="156"/>
    </location>
</feature>
<dbReference type="CDD" id="cd01189">
    <property type="entry name" value="INT_ICEBs1_C_like"/>
    <property type="match status" value="1"/>
</dbReference>
<dbReference type="InterPro" id="IPR002104">
    <property type="entry name" value="Integrase_catalytic"/>
</dbReference>
<dbReference type="RefSeq" id="WP_216340086.1">
    <property type="nucleotide sequence ID" value="NZ_JAHLEM010000028.1"/>
</dbReference>